<reference evidence="1 2" key="1">
    <citation type="submission" date="2019-07" db="EMBL/GenBank/DDBJ databases">
        <title>Genomic Encyclopedia of Archaeal and Bacterial Type Strains, Phase II (KMG-II): from individual species to whole genera.</title>
        <authorList>
            <person name="Goeker M."/>
        </authorList>
    </citation>
    <scope>NUCLEOTIDE SEQUENCE [LARGE SCALE GENOMIC DNA]</scope>
    <source>
        <strain evidence="1 2">DSM 46842</strain>
    </source>
</reference>
<dbReference type="CDD" id="cd00267">
    <property type="entry name" value="ABC_ATPase"/>
    <property type="match status" value="1"/>
</dbReference>
<dbReference type="SUPFAM" id="SSF52540">
    <property type="entry name" value="P-loop containing nucleoside triphosphate hydrolases"/>
    <property type="match status" value="1"/>
</dbReference>
<proteinExistence type="predicted"/>
<dbReference type="Proteomes" id="UP000322499">
    <property type="component" value="Unassembled WGS sequence"/>
</dbReference>
<dbReference type="AlphaFoldDB" id="A0A5S5D3M1"/>
<organism evidence="1 2">
    <name type="scientific">Blastococcus xanthinilyticus</name>
    <dbReference type="NCBI Taxonomy" id="1564164"/>
    <lineage>
        <taxon>Bacteria</taxon>
        <taxon>Bacillati</taxon>
        <taxon>Actinomycetota</taxon>
        <taxon>Actinomycetes</taxon>
        <taxon>Geodermatophilales</taxon>
        <taxon>Geodermatophilaceae</taxon>
        <taxon>Blastococcus</taxon>
    </lineage>
</organism>
<protein>
    <submittedName>
        <fullName evidence="1">AAA domain-containing protein</fullName>
    </submittedName>
</protein>
<dbReference type="RefSeq" id="WP_166532398.1">
    <property type="nucleotide sequence ID" value="NZ_VNHW01000003.1"/>
</dbReference>
<dbReference type="Pfam" id="PF13671">
    <property type="entry name" value="AAA_33"/>
    <property type="match status" value="1"/>
</dbReference>
<comment type="caution">
    <text evidence="1">The sequence shown here is derived from an EMBL/GenBank/DDBJ whole genome shotgun (WGS) entry which is preliminary data.</text>
</comment>
<accession>A0A5S5D3M1</accession>
<dbReference type="InterPro" id="IPR027417">
    <property type="entry name" value="P-loop_NTPase"/>
</dbReference>
<gene>
    <name evidence="1" type="ORF">BD833_103376</name>
</gene>
<evidence type="ECO:0000313" key="2">
    <source>
        <dbReference type="Proteomes" id="UP000322499"/>
    </source>
</evidence>
<dbReference type="EMBL" id="VNHW01000003">
    <property type="protein sequence ID" value="TYP89219.1"/>
    <property type="molecule type" value="Genomic_DNA"/>
</dbReference>
<keyword evidence="2" id="KW-1185">Reference proteome</keyword>
<dbReference type="Gene3D" id="3.40.50.300">
    <property type="entry name" value="P-loop containing nucleotide triphosphate hydrolases"/>
    <property type="match status" value="1"/>
</dbReference>
<evidence type="ECO:0000313" key="1">
    <source>
        <dbReference type="EMBL" id="TYP89219.1"/>
    </source>
</evidence>
<name>A0A5S5D3M1_9ACTN</name>
<sequence>MTALASPHRSPAGRAGRGPVLVVIGGLPGSGKTTLLRRILRPGVAPLDSEQVAGRLGRTGPLYRLLRPLVHVRHRVRVLRTVAGGARLVVLTDPWTSRRWRAAVLRAATRAGRRVRVVLIDAPPAAAVGGQVARGRTLPRRRMRRHVRRWAQLLADVAGAGAGAEVVVVGRGEARALDAGQVLGPPAGLLPGTHRRPGP</sequence>